<gene>
    <name evidence="3" type="ORF">SAMN04488131_11734</name>
</gene>
<keyword evidence="4" id="KW-1185">Reference proteome</keyword>
<feature type="domain" description="DUF2846" evidence="2">
    <location>
        <begin position="27"/>
        <end position="110"/>
    </location>
</feature>
<dbReference type="RefSeq" id="WP_091207851.1">
    <property type="nucleotide sequence ID" value="NZ_FONQ01000017.1"/>
</dbReference>
<dbReference type="AlphaFoldDB" id="A0A1I2I3B4"/>
<dbReference type="Proteomes" id="UP000198596">
    <property type="component" value="Unassembled WGS sequence"/>
</dbReference>
<evidence type="ECO:0000259" key="2">
    <source>
        <dbReference type="Pfam" id="PF11008"/>
    </source>
</evidence>
<dbReference type="OrthoDB" id="1350465at2"/>
<feature type="chain" id="PRO_5011692978" description="DUF2846 domain-containing protein" evidence="1">
    <location>
        <begin position="21"/>
        <end position="140"/>
    </location>
</feature>
<evidence type="ECO:0000313" key="4">
    <source>
        <dbReference type="Proteomes" id="UP000198596"/>
    </source>
</evidence>
<dbReference type="Pfam" id="PF11008">
    <property type="entry name" value="DUF2846"/>
    <property type="match status" value="1"/>
</dbReference>
<keyword evidence="1" id="KW-0732">Signal</keyword>
<dbReference type="EMBL" id="FONQ01000017">
    <property type="protein sequence ID" value="SFF36100.1"/>
    <property type="molecule type" value="Genomic_DNA"/>
</dbReference>
<evidence type="ECO:0000256" key="1">
    <source>
        <dbReference type="SAM" id="SignalP"/>
    </source>
</evidence>
<organism evidence="3 4">
    <name type="scientific">Flavobacterium xueshanense</name>
    <dbReference type="NCBI Taxonomy" id="935223"/>
    <lineage>
        <taxon>Bacteria</taxon>
        <taxon>Pseudomonadati</taxon>
        <taxon>Bacteroidota</taxon>
        <taxon>Flavobacteriia</taxon>
        <taxon>Flavobacteriales</taxon>
        <taxon>Flavobacteriaceae</taxon>
        <taxon>Flavobacterium</taxon>
    </lineage>
</organism>
<reference evidence="4" key="1">
    <citation type="submission" date="2016-10" db="EMBL/GenBank/DDBJ databases">
        <authorList>
            <person name="Varghese N."/>
            <person name="Submissions S."/>
        </authorList>
    </citation>
    <scope>NUCLEOTIDE SEQUENCE [LARGE SCALE GENOMIC DNA]</scope>
    <source>
        <strain evidence="4">CGMCC 1.9227</strain>
    </source>
</reference>
<accession>A0A1I2I3B4</accession>
<protein>
    <recommendedName>
        <fullName evidence="2">DUF2846 domain-containing protein</fullName>
    </recommendedName>
</protein>
<feature type="signal peptide" evidence="1">
    <location>
        <begin position="1"/>
        <end position="20"/>
    </location>
</feature>
<dbReference type="InterPro" id="IPR022548">
    <property type="entry name" value="DUF2846"/>
</dbReference>
<dbReference type="STRING" id="935223.SAMN04488131_11734"/>
<evidence type="ECO:0000313" key="3">
    <source>
        <dbReference type="EMBL" id="SFF36100.1"/>
    </source>
</evidence>
<name>A0A1I2I3B4_9FLAO</name>
<proteinExistence type="predicted"/>
<sequence>MKKSIFTLIVTLFFASLASAQDSTNVETGKIYFLRSTGFQGSAVAFKTFIDGEFVCKLNNKKYSIHEVPAGKHECSVQFGGKVSKDKAEKFVIQVEPDKITYVQLVFETGILINNIYCEEVTENTAKSKMVKMTVDSKCL</sequence>